<dbReference type="InterPro" id="IPR057326">
    <property type="entry name" value="KR_dom"/>
</dbReference>
<dbReference type="SUPFAM" id="SSF51735">
    <property type="entry name" value="NAD(P)-binding Rossmann-fold domains"/>
    <property type="match status" value="1"/>
</dbReference>
<reference evidence="5" key="1">
    <citation type="journal article" date="2019" name="Int. J. Syst. Evol. Microbiol.">
        <title>The Global Catalogue of Microorganisms (GCM) 10K type strain sequencing project: providing services to taxonomists for standard genome sequencing and annotation.</title>
        <authorList>
            <consortium name="The Broad Institute Genomics Platform"/>
            <consortium name="The Broad Institute Genome Sequencing Center for Infectious Disease"/>
            <person name="Wu L."/>
            <person name="Ma J."/>
        </authorList>
    </citation>
    <scope>NUCLEOTIDE SEQUENCE [LARGE SCALE GENOMIC DNA]</scope>
    <source>
        <strain evidence="5">JCM 17657</strain>
    </source>
</reference>
<dbReference type="PRINTS" id="PR00081">
    <property type="entry name" value="GDHRDH"/>
</dbReference>
<dbReference type="EMBL" id="BAABIV010000004">
    <property type="protein sequence ID" value="GAA4977559.1"/>
    <property type="molecule type" value="Genomic_DNA"/>
</dbReference>
<name>A0ABP9HT21_9ACTN</name>
<proteinExistence type="inferred from homology"/>
<evidence type="ECO:0000256" key="2">
    <source>
        <dbReference type="ARBA" id="ARBA00023002"/>
    </source>
</evidence>
<dbReference type="NCBIfam" id="NF006073">
    <property type="entry name" value="PRK08219.1"/>
    <property type="match status" value="1"/>
</dbReference>
<dbReference type="Proteomes" id="UP001500610">
    <property type="component" value="Unassembled WGS sequence"/>
</dbReference>
<evidence type="ECO:0000256" key="1">
    <source>
        <dbReference type="ARBA" id="ARBA00006484"/>
    </source>
</evidence>
<dbReference type="InterPro" id="IPR020904">
    <property type="entry name" value="Sc_DH/Rdtase_CS"/>
</dbReference>
<organism evidence="4 5">
    <name type="scientific">Streptomyces hyderabadensis</name>
    <dbReference type="NCBI Taxonomy" id="598549"/>
    <lineage>
        <taxon>Bacteria</taxon>
        <taxon>Bacillati</taxon>
        <taxon>Actinomycetota</taxon>
        <taxon>Actinomycetes</taxon>
        <taxon>Kitasatosporales</taxon>
        <taxon>Streptomycetaceae</taxon>
        <taxon>Streptomyces</taxon>
    </lineage>
</organism>
<comment type="similarity">
    <text evidence="1">Belongs to the short-chain dehydrogenases/reductases (SDR) family.</text>
</comment>
<protein>
    <submittedName>
        <fullName evidence="4">SDR family oxidoreductase</fullName>
    </submittedName>
</protein>
<dbReference type="SMART" id="SM00822">
    <property type="entry name" value="PKS_KR"/>
    <property type="match status" value="1"/>
</dbReference>
<comment type="caution">
    <text evidence="4">The sequence shown here is derived from an EMBL/GenBank/DDBJ whole genome shotgun (WGS) entry which is preliminary data.</text>
</comment>
<evidence type="ECO:0000313" key="5">
    <source>
        <dbReference type="Proteomes" id="UP001500610"/>
    </source>
</evidence>
<sequence length="232" mass="24510">MAGMATHVITGAGSGIGAAVARRLHERGDEVVLHARDAGRAKELAAALPGAKTLVGDLADPAKLSWALSHQALPDRVDSLLHIAGVVDLGAVGDLTPKTWLHQLNVNLVAPAELTRLLLPQLRVAQGQVIFVNSGSGLNAHAGWAAYGASKHGLKALADALRQEEHANGVRVTSVYPGRTASPMQAKVHQQEGKEYDPEKWIDPESVATTILMALDLPRDAEVNDLTVRPGR</sequence>
<dbReference type="Gene3D" id="3.40.50.720">
    <property type="entry name" value="NAD(P)-binding Rossmann-like Domain"/>
    <property type="match status" value="1"/>
</dbReference>
<keyword evidence="2" id="KW-0560">Oxidoreductase</keyword>
<accession>A0ABP9HT21</accession>
<keyword evidence="5" id="KW-1185">Reference proteome</keyword>
<dbReference type="InterPro" id="IPR036291">
    <property type="entry name" value="NAD(P)-bd_dom_sf"/>
</dbReference>
<dbReference type="Pfam" id="PF00106">
    <property type="entry name" value="adh_short"/>
    <property type="match status" value="1"/>
</dbReference>
<evidence type="ECO:0000259" key="3">
    <source>
        <dbReference type="SMART" id="SM00822"/>
    </source>
</evidence>
<dbReference type="InterPro" id="IPR002347">
    <property type="entry name" value="SDR_fam"/>
</dbReference>
<dbReference type="PROSITE" id="PS00061">
    <property type="entry name" value="ADH_SHORT"/>
    <property type="match status" value="1"/>
</dbReference>
<gene>
    <name evidence="4" type="ORF">GCM10023257_13540</name>
</gene>
<evidence type="ECO:0000313" key="4">
    <source>
        <dbReference type="EMBL" id="GAA4977559.1"/>
    </source>
</evidence>
<dbReference type="PANTHER" id="PTHR44196">
    <property type="entry name" value="DEHYDROGENASE/REDUCTASE SDR FAMILY MEMBER 7B"/>
    <property type="match status" value="1"/>
</dbReference>
<dbReference type="PANTHER" id="PTHR44196:SF1">
    <property type="entry name" value="DEHYDROGENASE_REDUCTASE SDR FAMILY MEMBER 7B"/>
    <property type="match status" value="1"/>
</dbReference>
<feature type="domain" description="Ketoreductase" evidence="3">
    <location>
        <begin position="5"/>
        <end position="180"/>
    </location>
</feature>